<dbReference type="PANTHER" id="PTHR30034">
    <property type="entry name" value="FLAGELLAR MOTOR SWITCH PROTEIN FLIM"/>
    <property type="match status" value="1"/>
</dbReference>
<evidence type="ECO:0000313" key="3">
    <source>
        <dbReference type="EMBL" id="OGF65759.1"/>
    </source>
</evidence>
<dbReference type="GO" id="GO:0071978">
    <property type="term" value="P:bacterial-type flagellum-dependent swarming motility"/>
    <property type="evidence" value="ECO:0007669"/>
    <property type="project" value="TreeGrafter"/>
</dbReference>
<comment type="caution">
    <text evidence="3">The sequence shown here is derived from an EMBL/GenBank/DDBJ whole genome shotgun (WGS) entry which is preliminary data.</text>
</comment>
<evidence type="ECO:0000256" key="1">
    <source>
        <dbReference type="ARBA" id="ARBA00009226"/>
    </source>
</evidence>
<evidence type="ECO:0000313" key="4">
    <source>
        <dbReference type="Proteomes" id="UP000178943"/>
    </source>
</evidence>
<dbReference type="InterPro" id="IPR036429">
    <property type="entry name" value="SpoA-like_sf"/>
</dbReference>
<reference evidence="3 4" key="1">
    <citation type="journal article" date="2016" name="Nat. Commun.">
        <title>Thousands of microbial genomes shed light on interconnected biogeochemical processes in an aquifer system.</title>
        <authorList>
            <person name="Anantharaman K."/>
            <person name="Brown C.T."/>
            <person name="Hug L.A."/>
            <person name="Sharon I."/>
            <person name="Castelle C.J."/>
            <person name="Probst A.J."/>
            <person name="Thomas B.C."/>
            <person name="Singh A."/>
            <person name="Wilkins M.J."/>
            <person name="Karaoz U."/>
            <person name="Brodie E.L."/>
            <person name="Williams K.H."/>
            <person name="Hubbard S.S."/>
            <person name="Banfield J.F."/>
        </authorList>
    </citation>
    <scope>NUCLEOTIDE SEQUENCE [LARGE SCALE GENOMIC DNA]</scope>
</reference>
<dbReference type="PANTHER" id="PTHR30034:SF6">
    <property type="entry name" value="YOP PROTEINS TRANSLOCATION PROTEIN Q"/>
    <property type="match status" value="1"/>
</dbReference>
<accession>A0A1F5VQX4</accession>
<dbReference type="STRING" id="1817863.A2Y62_08690"/>
<name>A0A1F5VQX4_9BACT</name>
<dbReference type="InterPro" id="IPR001172">
    <property type="entry name" value="FliN_T3SS_HrcQb"/>
</dbReference>
<dbReference type="PRINTS" id="PR00956">
    <property type="entry name" value="FLGMOTORFLIN"/>
</dbReference>
<dbReference type="Pfam" id="PF01052">
    <property type="entry name" value="FliMN_C"/>
    <property type="match status" value="1"/>
</dbReference>
<gene>
    <name evidence="3" type="ORF">A2Y62_08690</name>
</gene>
<dbReference type="SUPFAM" id="SSF101801">
    <property type="entry name" value="Surface presentation of antigens (SPOA)"/>
    <property type="match status" value="1"/>
</dbReference>
<proteinExistence type="inferred from homology"/>
<dbReference type="GO" id="GO:0050918">
    <property type="term" value="P:positive chemotaxis"/>
    <property type="evidence" value="ECO:0007669"/>
    <property type="project" value="TreeGrafter"/>
</dbReference>
<sequence length="99" mass="10870">MDNENNANTDSSMSLSQANGDNKRIAESIEITVAVELCRLKMTLVEAMDLQVGRIVSLNRDLSPEVMLSVNNKIIGKGKLVQIEGRMGVQVFGMTKETE</sequence>
<comment type="similarity">
    <text evidence="1">Belongs to the FliN/MopA/SpaO family.</text>
</comment>
<dbReference type="Proteomes" id="UP000178943">
    <property type="component" value="Unassembled WGS sequence"/>
</dbReference>
<dbReference type="Gene3D" id="2.30.330.10">
    <property type="entry name" value="SpoA-like"/>
    <property type="match status" value="1"/>
</dbReference>
<dbReference type="GO" id="GO:0003774">
    <property type="term" value="F:cytoskeletal motor activity"/>
    <property type="evidence" value="ECO:0007669"/>
    <property type="project" value="InterPro"/>
</dbReference>
<protein>
    <recommendedName>
        <fullName evidence="2">Flagellar motor switch protein FliN-like C-terminal domain-containing protein</fullName>
    </recommendedName>
</protein>
<feature type="domain" description="Flagellar motor switch protein FliN-like C-terminal" evidence="2">
    <location>
        <begin position="28"/>
        <end position="91"/>
    </location>
</feature>
<dbReference type="AlphaFoldDB" id="A0A1F5VQX4"/>
<dbReference type="EMBL" id="MFGW01000105">
    <property type="protein sequence ID" value="OGF65759.1"/>
    <property type="molecule type" value="Genomic_DNA"/>
</dbReference>
<organism evidence="3 4">
    <name type="scientific">Candidatus Fischerbacteria bacterium RBG_13_37_8</name>
    <dbReference type="NCBI Taxonomy" id="1817863"/>
    <lineage>
        <taxon>Bacteria</taxon>
        <taxon>Candidatus Fischeribacteriota</taxon>
    </lineage>
</organism>
<dbReference type="GO" id="GO:0009425">
    <property type="term" value="C:bacterial-type flagellum basal body"/>
    <property type="evidence" value="ECO:0007669"/>
    <property type="project" value="InterPro"/>
</dbReference>
<evidence type="ECO:0000259" key="2">
    <source>
        <dbReference type="Pfam" id="PF01052"/>
    </source>
</evidence>
<dbReference type="InterPro" id="IPR001543">
    <property type="entry name" value="FliN-like_C"/>
</dbReference>